<dbReference type="RefSeq" id="WP_253304388.1">
    <property type="nucleotide sequence ID" value="NZ_CP099582.1"/>
</dbReference>
<dbReference type="AlphaFoldDB" id="A0A9E7MX47"/>
<reference evidence="1" key="2">
    <citation type="submission" date="2022-06" db="EMBL/GenBank/DDBJ databases">
        <authorList>
            <person name="Park Y.-J."/>
        </authorList>
    </citation>
    <scope>NUCLEOTIDE SEQUENCE</scope>
    <source>
        <strain evidence="1">TY</strain>
    </source>
</reference>
<accession>A0A9E7MX47</accession>
<evidence type="ECO:0000313" key="1">
    <source>
        <dbReference type="EMBL" id="USS40432.1"/>
    </source>
</evidence>
<protein>
    <submittedName>
        <fullName evidence="1">Uncharacterized protein</fullName>
    </submittedName>
</protein>
<sequence>MKTSEIKPHKAAIFLFLIVILIQVPPVEALDRVKLLQGNFSNPLHLVIHPSYEADWIEFVFTTKLKK</sequence>
<dbReference type="Proteomes" id="UP001055732">
    <property type="component" value="Chromosome"/>
</dbReference>
<name>A0A9E7MX47_THEAG</name>
<reference evidence="1" key="1">
    <citation type="journal article" date="1998" name="Int. J. Syst. Bacteriol. 48 Pt">
        <title>Thermococcus guaymasensis sp. nov. and Thermococcus aggregans sp. nov., two novel thermophilic archaea isolated from the Guaymas Basin hydrothermal vent site.</title>
        <authorList>
            <person name="Canganella F."/>
            <person name="Jones W.J."/>
            <person name="Gambacorta A."/>
            <person name="Antranikian G."/>
        </authorList>
    </citation>
    <scope>NUCLEOTIDE SEQUENCE</scope>
    <source>
        <strain evidence="1">TY</strain>
    </source>
</reference>
<keyword evidence="2" id="KW-1185">Reference proteome</keyword>
<dbReference type="KEGG" id="tagg:NF865_09005"/>
<gene>
    <name evidence="1" type="ORF">NF865_09005</name>
</gene>
<proteinExistence type="predicted"/>
<organism evidence="1 2">
    <name type="scientific">Thermococcus aggregans</name>
    <dbReference type="NCBI Taxonomy" id="110163"/>
    <lineage>
        <taxon>Archaea</taxon>
        <taxon>Methanobacteriati</taxon>
        <taxon>Methanobacteriota</taxon>
        <taxon>Thermococci</taxon>
        <taxon>Thermococcales</taxon>
        <taxon>Thermococcaceae</taxon>
        <taxon>Thermococcus</taxon>
    </lineage>
</organism>
<evidence type="ECO:0000313" key="2">
    <source>
        <dbReference type="Proteomes" id="UP001055732"/>
    </source>
</evidence>
<dbReference type="EMBL" id="CP099582">
    <property type="protein sequence ID" value="USS40432.1"/>
    <property type="molecule type" value="Genomic_DNA"/>
</dbReference>